<sequence>MAVEDASSDTFKITRDPDTPGIVVMTMSRPAAMNSFNIAQFHTMLKGFEALGADTSVRCAVLTGEGRAFCAGADISDGFGSSGFYKDVEIIDGVPRDTGGQLNLAISRVNVPIIAAMNGSAVGIGLTMTLPCDIRIAARKAKYAFPFTRRGIVFDGAASFFLPKLVGFSKATQWSLTGNYIDPDDGLQSGLFSELHDNADVLPRAMELARDIAINCSPEAVAQNKRLLRATMLGHGVLAGGPFAAHQEESALLEKAFVSPDCEEGVRAFLEKREPKFANRKTL</sequence>
<dbReference type="Proteomes" id="UP000634004">
    <property type="component" value="Unassembled WGS sequence"/>
</dbReference>
<dbReference type="AlphaFoldDB" id="A0A8J3CT96"/>
<name>A0A8J3CT96_9PROT</name>
<protein>
    <submittedName>
        <fullName evidence="2">Enoyl-CoA hydratase</fullName>
    </submittedName>
</protein>
<dbReference type="InterPro" id="IPR051053">
    <property type="entry name" value="ECH/Chromodomain_protein"/>
</dbReference>
<gene>
    <name evidence="2" type="ORF">GCM10009069_23170</name>
</gene>
<dbReference type="EMBL" id="BMZH01000010">
    <property type="protein sequence ID" value="GHA99723.1"/>
    <property type="molecule type" value="Genomic_DNA"/>
</dbReference>
<evidence type="ECO:0000313" key="3">
    <source>
        <dbReference type="Proteomes" id="UP000634004"/>
    </source>
</evidence>
<dbReference type="SUPFAM" id="SSF52096">
    <property type="entry name" value="ClpP/crotonase"/>
    <property type="match status" value="1"/>
</dbReference>
<comment type="similarity">
    <text evidence="1">Belongs to the enoyl-CoA hydratase/isomerase family.</text>
</comment>
<reference evidence="2" key="1">
    <citation type="journal article" date="2014" name="Int. J. Syst. Evol. Microbiol.">
        <title>Complete genome sequence of Corynebacterium casei LMG S-19264T (=DSM 44701T), isolated from a smear-ripened cheese.</title>
        <authorList>
            <consortium name="US DOE Joint Genome Institute (JGI-PGF)"/>
            <person name="Walter F."/>
            <person name="Albersmeier A."/>
            <person name="Kalinowski J."/>
            <person name="Ruckert C."/>
        </authorList>
    </citation>
    <scope>NUCLEOTIDE SEQUENCE</scope>
    <source>
        <strain evidence="2">KCTC 32513</strain>
    </source>
</reference>
<reference evidence="2" key="2">
    <citation type="submission" date="2020-09" db="EMBL/GenBank/DDBJ databases">
        <authorList>
            <person name="Sun Q."/>
            <person name="Kim S."/>
        </authorList>
    </citation>
    <scope>NUCLEOTIDE SEQUENCE</scope>
    <source>
        <strain evidence="2">KCTC 32513</strain>
    </source>
</reference>
<dbReference type="InterPro" id="IPR014748">
    <property type="entry name" value="Enoyl-CoA_hydra_C"/>
</dbReference>
<dbReference type="CDD" id="cd06558">
    <property type="entry name" value="crotonase-like"/>
    <property type="match status" value="1"/>
</dbReference>
<dbReference type="PANTHER" id="PTHR43684:SF4">
    <property type="entry name" value="ENOYL-COA HYDRATASE_ISOMERASE FAMILY PROTEIN (AFU_ORTHOLOGUE AFUA_1G01890)"/>
    <property type="match status" value="1"/>
</dbReference>
<accession>A0A8J3CT96</accession>
<keyword evidence="3" id="KW-1185">Reference proteome</keyword>
<dbReference type="PANTHER" id="PTHR43684">
    <property type="match status" value="1"/>
</dbReference>
<dbReference type="Pfam" id="PF00378">
    <property type="entry name" value="ECH_1"/>
    <property type="match status" value="1"/>
</dbReference>
<evidence type="ECO:0000313" key="2">
    <source>
        <dbReference type="EMBL" id="GHA99723.1"/>
    </source>
</evidence>
<organism evidence="2 3">
    <name type="scientific">Algimonas arctica</name>
    <dbReference type="NCBI Taxonomy" id="1479486"/>
    <lineage>
        <taxon>Bacteria</taxon>
        <taxon>Pseudomonadati</taxon>
        <taxon>Pseudomonadota</taxon>
        <taxon>Alphaproteobacteria</taxon>
        <taxon>Maricaulales</taxon>
        <taxon>Robiginitomaculaceae</taxon>
        <taxon>Algimonas</taxon>
    </lineage>
</organism>
<evidence type="ECO:0000256" key="1">
    <source>
        <dbReference type="ARBA" id="ARBA00005254"/>
    </source>
</evidence>
<dbReference type="Gene3D" id="3.90.226.10">
    <property type="entry name" value="2-enoyl-CoA Hydratase, Chain A, domain 1"/>
    <property type="match status" value="1"/>
</dbReference>
<proteinExistence type="inferred from homology"/>
<dbReference type="InterPro" id="IPR029045">
    <property type="entry name" value="ClpP/crotonase-like_dom_sf"/>
</dbReference>
<dbReference type="InterPro" id="IPR001753">
    <property type="entry name" value="Enoyl-CoA_hydra/iso"/>
</dbReference>
<dbReference type="GO" id="GO:0003824">
    <property type="term" value="F:catalytic activity"/>
    <property type="evidence" value="ECO:0007669"/>
    <property type="project" value="UniProtKB-ARBA"/>
</dbReference>
<dbReference type="Gene3D" id="1.10.12.10">
    <property type="entry name" value="Lyase 2-enoyl-coa Hydratase, Chain A, domain 2"/>
    <property type="match status" value="1"/>
</dbReference>
<comment type="caution">
    <text evidence="2">The sequence shown here is derived from an EMBL/GenBank/DDBJ whole genome shotgun (WGS) entry which is preliminary data.</text>
</comment>
<dbReference type="RefSeq" id="WP_189498609.1">
    <property type="nucleotide sequence ID" value="NZ_BMZH01000010.1"/>
</dbReference>